<comment type="caution">
    <text evidence="3">The sequence shown here is derived from an EMBL/GenBank/DDBJ whole genome shotgun (WGS) entry which is preliminary data.</text>
</comment>
<accession>A0A4S8IXD0</accession>
<reference evidence="3 4" key="1">
    <citation type="journal article" date="2019" name="Nat. Plants">
        <title>Genome sequencing of Musa balbisiana reveals subgenome evolution and function divergence in polyploid bananas.</title>
        <authorList>
            <person name="Yao X."/>
        </authorList>
    </citation>
    <scope>NUCLEOTIDE SEQUENCE [LARGE SCALE GENOMIC DNA]</scope>
    <source>
        <strain evidence="4">cv. DH-PKW</strain>
        <tissue evidence="3">Leaves</tissue>
    </source>
</reference>
<dbReference type="PROSITE" id="PS50005">
    <property type="entry name" value="TPR"/>
    <property type="match status" value="2"/>
</dbReference>
<feature type="compositionally biased region" description="Basic and acidic residues" evidence="2">
    <location>
        <begin position="166"/>
        <end position="179"/>
    </location>
</feature>
<dbReference type="InterPro" id="IPR011990">
    <property type="entry name" value="TPR-like_helical_dom_sf"/>
</dbReference>
<protein>
    <recommendedName>
        <fullName evidence="5">MalT-like TPR region domain-containing protein</fullName>
    </recommendedName>
</protein>
<organism evidence="3 4">
    <name type="scientific">Musa balbisiana</name>
    <name type="common">Banana</name>
    <dbReference type="NCBI Taxonomy" id="52838"/>
    <lineage>
        <taxon>Eukaryota</taxon>
        <taxon>Viridiplantae</taxon>
        <taxon>Streptophyta</taxon>
        <taxon>Embryophyta</taxon>
        <taxon>Tracheophyta</taxon>
        <taxon>Spermatophyta</taxon>
        <taxon>Magnoliopsida</taxon>
        <taxon>Liliopsida</taxon>
        <taxon>Zingiberales</taxon>
        <taxon>Musaceae</taxon>
        <taxon>Musa</taxon>
    </lineage>
</organism>
<keyword evidence="4" id="KW-1185">Reference proteome</keyword>
<dbReference type="EMBL" id="PYDT01000008">
    <property type="protein sequence ID" value="THU53024.1"/>
    <property type="molecule type" value="Genomic_DNA"/>
</dbReference>
<dbReference type="PANTHER" id="PTHR46284:SF5">
    <property type="entry name" value="PROTEIN KINESIN LIGHT CHAIN-RELATED 3"/>
    <property type="match status" value="1"/>
</dbReference>
<feature type="compositionally biased region" description="Basic and acidic residues" evidence="2">
    <location>
        <begin position="87"/>
        <end position="97"/>
    </location>
</feature>
<feature type="region of interest" description="Disordered" evidence="2">
    <location>
        <begin position="1"/>
        <end position="97"/>
    </location>
</feature>
<sequence length="776" mass="84478">MPGIPRDGIVVNEASHELNSSNVKENLSTQKSPDASPSRKTAPGEAVNVPVETSNEPSIEQLYDNVCEMESSSDGSRSRHSFGSDGEESRIDSELRHLVGAEMEAIRVIEEEEDGTNVGEEIQNGSDGKKQEDTVKVHSPNVSSGSSKKSRRPMQLQLETSTSVKSDTKNGKSPDKDNENEVTGNVGVGRAKKINNRSRGVAKSHNGTADPSDTGLDNPDLGPFLLKHARDLIASDNPRRALRYALRAARAFEKCAGQKPNLDLVMSLHVIAAIYCKLGKFGEAVPVLQKSIEIPVLEEGQEHALAKFSGYMQLGDIHAMLGQLESSIQCYTVGLQIQKQTLGDTDPRVGETCRYLAEAHIQALQFDEAEKLCQMALDIHSEGGEAASLEETADRRLMGLICDTKGNHEVALEHLVSASVAMVANGQETEVASVDCSIGDIYLSLGRYDEAVFAYQKALDVFKTTKGANHTTIASVFVRLADLYNKIGKFKESKSYCENALRIYGKPIPGTSSEEIAAGLTDVSAIYESMNEHEQALKLLQKALKMYNSSSGQQSTIAGIEAQIGVLYYILGNYGESYASFKSAIAKFRACGEKKSAFFGIALNQMGLACVQRYALNEASELFEEAKSILEQVCGPYHSETLGVYGNLAGTYDAMGRLDAAIEILEYIVGLREEKLGTANPDVDDEKRRLAELLKEAGRVRNRKARSLETLLDTNPRVLSYETCISMPKMGLRFYHRGAPAANLCACCELHVNFNEVGNIIVGFLLLSSKKGKSSM</sequence>
<feature type="region of interest" description="Disordered" evidence="2">
    <location>
        <begin position="109"/>
        <end position="217"/>
    </location>
</feature>
<dbReference type="SMART" id="SM00028">
    <property type="entry name" value="TPR"/>
    <property type="match status" value="9"/>
</dbReference>
<dbReference type="Pfam" id="PF13424">
    <property type="entry name" value="TPR_12"/>
    <property type="match status" value="2"/>
</dbReference>
<proteinExistence type="predicted"/>
<feature type="compositionally biased region" description="Basic residues" evidence="2">
    <location>
        <begin position="190"/>
        <end position="202"/>
    </location>
</feature>
<feature type="compositionally biased region" description="Polar residues" evidence="2">
    <location>
        <begin position="17"/>
        <end position="39"/>
    </location>
</feature>
<evidence type="ECO:0000313" key="4">
    <source>
        <dbReference type="Proteomes" id="UP000317650"/>
    </source>
</evidence>
<evidence type="ECO:0008006" key="5">
    <source>
        <dbReference type="Google" id="ProtNLM"/>
    </source>
</evidence>
<feature type="repeat" description="TPR" evidence="1">
    <location>
        <begin position="517"/>
        <end position="550"/>
    </location>
</feature>
<dbReference type="PANTHER" id="PTHR46284">
    <property type="entry name" value="PROTEIN KINESIN LIGHT CHAIN-RELATED 3"/>
    <property type="match status" value="1"/>
</dbReference>
<dbReference type="Proteomes" id="UP000317650">
    <property type="component" value="Chromosome 10"/>
</dbReference>
<evidence type="ECO:0000256" key="1">
    <source>
        <dbReference type="PROSITE-ProRule" id="PRU00339"/>
    </source>
</evidence>
<name>A0A4S8IXD0_MUSBA</name>
<dbReference type="Pfam" id="PF13181">
    <property type="entry name" value="TPR_8"/>
    <property type="match status" value="1"/>
</dbReference>
<dbReference type="InterPro" id="IPR019734">
    <property type="entry name" value="TPR_rpt"/>
</dbReference>
<dbReference type="SUPFAM" id="SSF48452">
    <property type="entry name" value="TPR-like"/>
    <property type="match status" value="3"/>
</dbReference>
<evidence type="ECO:0000313" key="3">
    <source>
        <dbReference type="EMBL" id="THU53024.1"/>
    </source>
</evidence>
<feature type="repeat" description="TPR" evidence="1">
    <location>
        <begin position="432"/>
        <end position="465"/>
    </location>
</feature>
<keyword evidence="1" id="KW-0802">TPR repeat</keyword>
<feature type="compositionally biased region" description="Basic and acidic residues" evidence="2">
    <location>
        <begin position="127"/>
        <end position="136"/>
    </location>
</feature>
<dbReference type="AlphaFoldDB" id="A0A4S8IXD0"/>
<gene>
    <name evidence="3" type="ORF">C4D60_Mb10t10080</name>
</gene>
<dbReference type="Gene3D" id="1.25.40.10">
    <property type="entry name" value="Tetratricopeptide repeat domain"/>
    <property type="match status" value="4"/>
</dbReference>
<dbReference type="STRING" id="52838.A0A4S8IXD0"/>
<evidence type="ECO:0000256" key="2">
    <source>
        <dbReference type="SAM" id="MobiDB-lite"/>
    </source>
</evidence>